<sequence>MTESYEEPITSLPLWQRRLLRALHEFALRERELAERVSYWPRDVEGELERVAEVTLIAVPETPTVNAAIEAVLLAGGEIDWTDRRDEHGPMAQAPDAGVGP</sequence>
<dbReference type="RefSeq" id="WP_251911981.1">
    <property type="nucleotide sequence ID" value="NZ_JAMRXG010000005.1"/>
</dbReference>
<comment type="caution">
    <text evidence="1">The sequence shown here is derived from an EMBL/GenBank/DDBJ whole genome shotgun (WGS) entry which is preliminary data.</text>
</comment>
<dbReference type="EMBL" id="JAMRXG010000005">
    <property type="protein sequence ID" value="MCM6774425.1"/>
    <property type="molecule type" value="Genomic_DNA"/>
</dbReference>
<accession>A0A9X2E697</accession>
<dbReference type="AlphaFoldDB" id="A0A9X2E697"/>
<protein>
    <submittedName>
        <fullName evidence="1">Uncharacterized protein</fullName>
    </submittedName>
</protein>
<reference evidence="1" key="1">
    <citation type="submission" date="2022-06" db="EMBL/GenBank/DDBJ databases">
        <title>Novel species in genus nocardia.</title>
        <authorList>
            <person name="Li F."/>
        </authorList>
    </citation>
    <scope>NUCLEOTIDE SEQUENCE</scope>
    <source>
        <strain evidence="1">CDC141</strain>
    </source>
</reference>
<proteinExistence type="predicted"/>
<name>A0A9X2E697_9NOCA</name>
<evidence type="ECO:0000313" key="2">
    <source>
        <dbReference type="Proteomes" id="UP001139157"/>
    </source>
</evidence>
<evidence type="ECO:0000313" key="1">
    <source>
        <dbReference type="EMBL" id="MCM6774425.1"/>
    </source>
</evidence>
<dbReference type="Proteomes" id="UP001139157">
    <property type="component" value="Unassembled WGS sequence"/>
</dbReference>
<organism evidence="1 2">
    <name type="scientific">Nocardia pulmonis</name>
    <dbReference type="NCBI Taxonomy" id="2951408"/>
    <lineage>
        <taxon>Bacteria</taxon>
        <taxon>Bacillati</taxon>
        <taxon>Actinomycetota</taxon>
        <taxon>Actinomycetes</taxon>
        <taxon>Mycobacteriales</taxon>
        <taxon>Nocardiaceae</taxon>
        <taxon>Nocardia</taxon>
    </lineage>
</organism>
<gene>
    <name evidence="1" type="ORF">NDR86_13170</name>
</gene>
<keyword evidence="2" id="KW-1185">Reference proteome</keyword>